<evidence type="ECO:0000256" key="1">
    <source>
        <dbReference type="RuleBase" id="RU003612"/>
    </source>
</evidence>
<dbReference type="EMBL" id="BSOZ01000004">
    <property type="protein sequence ID" value="GLS03419.1"/>
    <property type="molecule type" value="Genomic_DNA"/>
</dbReference>
<feature type="domain" description="ZipA C-terminal FtsZ-binding" evidence="4">
    <location>
        <begin position="227"/>
        <end position="346"/>
    </location>
</feature>
<dbReference type="Pfam" id="PF04354">
    <property type="entry name" value="ZipA_C"/>
    <property type="match status" value="1"/>
</dbReference>
<evidence type="ECO:0000256" key="3">
    <source>
        <dbReference type="SAM" id="MobiDB-lite"/>
    </source>
</evidence>
<reference evidence="6" key="1">
    <citation type="journal article" date="2019" name="Int. J. Syst. Evol. Microbiol.">
        <title>The Global Catalogue of Microorganisms (GCM) 10K type strain sequencing project: providing services to taxonomists for standard genome sequencing and annotation.</title>
        <authorList>
            <consortium name="The Broad Institute Genomics Platform"/>
            <consortium name="The Broad Institute Genome Sequencing Center for Infectious Disease"/>
            <person name="Wu L."/>
            <person name="Ma J."/>
        </authorList>
    </citation>
    <scope>NUCLEOTIDE SEQUENCE [LARGE SCALE GENOMIC DNA]</scope>
    <source>
        <strain evidence="6">NBRC 104970</strain>
    </source>
</reference>
<dbReference type="SUPFAM" id="SSF64383">
    <property type="entry name" value="Cell-division protein ZipA, C-terminal domain"/>
    <property type="match status" value="1"/>
</dbReference>
<dbReference type="InterPro" id="IPR007449">
    <property type="entry name" value="ZipA_FtsZ-bd_C"/>
</dbReference>
<keyword evidence="2" id="KW-0472">Membrane</keyword>
<dbReference type="SMART" id="SM00771">
    <property type="entry name" value="ZipA_C"/>
    <property type="match status" value="1"/>
</dbReference>
<evidence type="ECO:0000313" key="6">
    <source>
        <dbReference type="Proteomes" id="UP001156836"/>
    </source>
</evidence>
<accession>A0ABQ6BP57</accession>
<feature type="region of interest" description="Disordered" evidence="3">
    <location>
        <begin position="55"/>
        <end position="82"/>
    </location>
</feature>
<comment type="subcellular location">
    <subcellularLocation>
        <location evidence="2">Cell inner membrane</location>
        <topology evidence="2">Single-pass type I membrane protein</topology>
    </subcellularLocation>
</comment>
<name>A0ABQ6BP57_9NEIS</name>
<keyword evidence="6" id="KW-1185">Reference proteome</keyword>
<keyword evidence="1" id="KW-0131">Cell cycle</keyword>
<gene>
    <name evidence="5" type="ORF">GCM10007860_05620</name>
</gene>
<comment type="similarity">
    <text evidence="1">Belongs to the ZipA family.</text>
</comment>
<dbReference type="Proteomes" id="UP001156836">
    <property type="component" value="Unassembled WGS sequence"/>
</dbReference>
<evidence type="ECO:0000256" key="2">
    <source>
        <dbReference type="RuleBase" id="RU003613"/>
    </source>
</evidence>
<proteinExistence type="inferred from homology"/>
<keyword evidence="1 5" id="KW-0132">Cell division</keyword>
<dbReference type="InterPro" id="IPR036765">
    <property type="entry name" value="ZipA_FtsZ-bd_C_sf"/>
</dbReference>
<organism evidence="5 6">
    <name type="scientific">Chitiniphilus shinanonensis</name>
    <dbReference type="NCBI Taxonomy" id="553088"/>
    <lineage>
        <taxon>Bacteria</taxon>
        <taxon>Pseudomonadati</taxon>
        <taxon>Pseudomonadota</taxon>
        <taxon>Betaproteobacteria</taxon>
        <taxon>Neisseriales</taxon>
        <taxon>Chitinibacteraceae</taxon>
        <taxon>Chitiniphilus</taxon>
    </lineage>
</organism>
<comment type="caution">
    <text evidence="5">The sequence shown here is derived from an EMBL/GenBank/DDBJ whole genome shotgun (WGS) entry which is preliminary data.</text>
</comment>
<keyword evidence="2" id="KW-0812">Transmembrane</keyword>
<keyword evidence="2" id="KW-1003">Cell membrane</keyword>
<dbReference type="GO" id="GO:0051301">
    <property type="term" value="P:cell division"/>
    <property type="evidence" value="ECO:0007669"/>
    <property type="project" value="UniProtKB-KW"/>
</dbReference>
<protein>
    <recommendedName>
        <fullName evidence="1">Cell division protein ZipA</fullName>
    </recommendedName>
</protein>
<evidence type="ECO:0000313" key="5">
    <source>
        <dbReference type="EMBL" id="GLS03419.1"/>
    </source>
</evidence>
<comment type="function">
    <text evidence="1">Essential cell division protein that stabilizes the FtsZ protofilaments by cross-linking them and that serves as a cytoplasmic membrane anchor for the Z ring. Also required for the recruitment to the septal ring of downstream cell division proteins.</text>
</comment>
<evidence type="ECO:0000259" key="4">
    <source>
        <dbReference type="SMART" id="SM00771"/>
    </source>
</evidence>
<keyword evidence="2" id="KW-0997">Cell inner membrane</keyword>
<dbReference type="Gene3D" id="3.30.1400.10">
    <property type="entry name" value="ZipA, C-terminal FtsZ-binding domain"/>
    <property type="match status" value="1"/>
</dbReference>
<sequence>MIVAGAIVGAVYLFNWWQEYRYRKNTQRAFARNQPDVLMDTPKNMVRGGERFEPALDEPTRFEPPATPGATIVPPEPIEPQLTPQFAAEPVPAAPPAPRPRDEDDRDALAESLLDPALDFIAEVHARDNIPAGDVPRFPAPKRVQAIGLTEHDHWEQVGGGSNASYSELRVALQLADRQGALTGEQLNAFCMAVQQFADAHDAVATFPQRAAKLAAARDLDEFCASVDVLIGLNIASSGRPFPLERVRLLAENAGLSRAADGTFVYKSESGKTLFAVSNQDQAGLGPTSDGLTLLFDVPRVAGGLAVFDYLSDFAQQLAGSLGGSLVDDNGRPLAAASLDNIRRQLARLYATMDDRGIAPGSVSALRLFA</sequence>